<keyword evidence="4" id="KW-1185">Reference proteome</keyword>
<dbReference type="NCBIfam" id="NF005250">
    <property type="entry name" value="PRK06761.1"/>
    <property type="match status" value="1"/>
</dbReference>
<evidence type="ECO:0008006" key="5">
    <source>
        <dbReference type="Google" id="ProtNLM"/>
    </source>
</evidence>
<reference evidence="3 4" key="1">
    <citation type="submission" date="2015-08" db="EMBL/GenBank/DDBJ databases">
        <title>Draft genome sequence of cellulolytic and xylanolytic Paenibacillus sp. A59, isolated from a decaying forest soil from Patagonia, Argentina.</title>
        <authorList>
            <person name="Ghio S."/>
            <person name="Caceres A.M."/>
            <person name="Talia P."/>
            <person name="Grasso D."/>
            <person name="Campos E."/>
        </authorList>
    </citation>
    <scope>NUCLEOTIDE SEQUENCE [LARGE SCALE GENOMIC DNA]</scope>
    <source>
        <strain evidence="3 4">A59</strain>
    </source>
</reference>
<keyword evidence="1" id="KW-0547">Nucleotide-binding</keyword>
<dbReference type="PATRIC" id="fig|1705561.3.peg.1470"/>
<evidence type="ECO:0000256" key="1">
    <source>
        <dbReference type="ARBA" id="ARBA00022741"/>
    </source>
</evidence>
<proteinExistence type="predicted"/>
<dbReference type="InterPro" id="IPR013641">
    <property type="entry name" value="KTI12/PSTK"/>
</dbReference>
<organism evidence="3 4">
    <name type="scientific">Paenibacillus xylanivorans</name>
    <dbReference type="NCBI Taxonomy" id="1705561"/>
    <lineage>
        <taxon>Bacteria</taxon>
        <taxon>Bacillati</taxon>
        <taxon>Bacillota</taxon>
        <taxon>Bacilli</taxon>
        <taxon>Bacillales</taxon>
        <taxon>Paenibacillaceae</taxon>
        <taxon>Paenibacillus</taxon>
    </lineage>
</organism>
<evidence type="ECO:0000313" key="4">
    <source>
        <dbReference type="Proteomes" id="UP000037688"/>
    </source>
</evidence>
<dbReference type="Proteomes" id="UP000037688">
    <property type="component" value="Unassembled WGS sequence"/>
</dbReference>
<dbReference type="RefSeq" id="WP_053780328.1">
    <property type="nucleotide sequence ID" value="NZ_LITU01000050.1"/>
</dbReference>
<dbReference type="InterPro" id="IPR027417">
    <property type="entry name" value="P-loop_NTPase"/>
</dbReference>
<evidence type="ECO:0000313" key="3">
    <source>
        <dbReference type="EMBL" id="KOY16847.1"/>
    </source>
</evidence>
<protein>
    <recommendedName>
        <fullName evidence="5">Adenylyl-sulfate kinase</fullName>
    </recommendedName>
</protein>
<evidence type="ECO:0000256" key="2">
    <source>
        <dbReference type="ARBA" id="ARBA00022840"/>
    </source>
</evidence>
<dbReference type="AlphaFoldDB" id="A0A0N0C578"/>
<name>A0A0N0C578_9BACL</name>
<dbReference type="Pfam" id="PF08433">
    <property type="entry name" value="KTI12"/>
    <property type="match status" value="1"/>
</dbReference>
<dbReference type="GO" id="GO:0005524">
    <property type="term" value="F:ATP binding"/>
    <property type="evidence" value="ECO:0007669"/>
    <property type="project" value="UniProtKB-KW"/>
</dbReference>
<dbReference type="EMBL" id="LITU01000050">
    <property type="protein sequence ID" value="KOY16847.1"/>
    <property type="molecule type" value="Genomic_DNA"/>
</dbReference>
<dbReference type="Gene3D" id="3.40.50.300">
    <property type="entry name" value="P-loop containing nucleotide triphosphate hydrolases"/>
    <property type="match status" value="1"/>
</dbReference>
<sequence>MTKQLILIEGLPGSGKSTIAKIVSEILTEQGKKVQLIQEGNLDHPADYDGVAFYSAEEFRSLVDAHEACKHILESRAAVYEEGFLIPYGKMKEEFGVDFPDHVVQEIFCKDIYELPFEQNVKLITEKWRSFTESVISAEDNSITIFECCFIQNPLTIGMVKYNQSREENVQYVLELERIVQPLNPLLIYIHQEDLAHTFDKAIQERPKEWSDGFIQYYTNQGWGLAKGYHGVEGTMKVLQARKELETEIYQLLKMDKHWLDNSEYNRAVCQEELDKILKISL</sequence>
<keyword evidence="2" id="KW-0067">ATP-binding</keyword>
<dbReference type="OrthoDB" id="8211253at2"/>
<dbReference type="SUPFAM" id="SSF52540">
    <property type="entry name" value="P-loop containing nucleoside triphosphate hydrolases"/>
    <property type="match status" value="2"/>
</dbReference>
<gene>
    <name evidence="3" type="ORF">AMS66_08195</name>
</gene>
<accession>A0A0N0C578</accession>
<comment type="caution">
    <text evidence="3">The sequence shown here is derived from an EMBL/GenBank/DDBJ whole genome shotgun (WGS) entry which is preliminary data.</text>
</comment>